<comment type="caution">
    <text evidence="1">The sequence shown here is derived from an EMBL/GenBank/DDBJ whole genome shotgun (WGS) entry which is preliminary data.</text>
</comment>
<accession>A0ABU0U697</accession>
<dbReference type="EMBL" id="JAUTBA010000001">
    <property type="protein sequence ID" value="MDQ1150473.1"/>
    <property type="molecule type" value="Genomic_DNA"/>
</dbReference>
<organism evidence="1 2">
    <name type="scientific">Sphingobacterium zeae</name>
    <dbReference type="NCBI Taxonomy" id="1776859"/>
    <lineage>
        <taxon>Bacteria</taxon>
        <taxon>Pseudomonadati</taxon>
        <taxon>Bacteroidota</taxon>
        <taxon>Sphingobacteriia</taxon>
        <taxon>Sphingobacteriales</taxon>
        <taxon>Sphingobacteriaceae</taxon>
        <taxon>Sphingobacterium</taxon>
    </lineage>
</organism>
<sequence length="112" mass="13198">MIDSFWKEFQNKIPEYSGLKTPQSYYFCDNEKDANECAELVSKSSYDKAENFDNYLNGMDSPIHILVRLNNEIVRWATKFIRDREKWFVIILSSSINGQYIGLKLIDHIKAH</sequence>
<protein>
    <submittedName>
        <fullName evidence="1">Uncharacterized protein</fullName>
    </submittedName>
</protein>
<reference evidence="1 2" key="1">
    <citation type="submission" date="2023-07" db="EMBL/GenBank/DDBJ databases">
        <title>Functional and genomic diversity of the sorghum phyllosphere microbiome.</title>
        <authorList>
            <person name="Shade A."/>
        </authorList>
    </citation>
    <scope>NUCLEOTIDE SEQUENCE [LARGE SCALE GENOMIC DNA]</scope>
    <source>
        <strain evidence="1 2">SORGH_AS_0892</strain>
    </source>
</reference>
<keyword evidence="2" id="KW-1185">Reference proteome</keyword>
<evidence type="ECO:0000313" key="1">
    <source>
        <dbReference type="EMBL" id="MDQ1150473.1"/>
    </source>
</evidence>
<dbReference type="Proteomes" id="UP001244640">
    <property type="component" value="Unassembled WGS sequence"/>
</dbReference>
<proteinExistence type="predicted"/>
<gene>
    <name evidence="1" type="ORF">QE382_002457</name>
</gene>
<evidence type="ECO:0000313" key="2">
    <source>
        <dbReference type="Proteomes" id="UP001244640"/>
    </source>
</evidence>
<dbReference type="RefSeq" id="WP_307186109.1">
    <property type="nucleotide sequence ID" value="NZ_JAUTBA010000001.1"/>
</dbReference>
<name>A0ABU0U697_9SPHI</name>